<protein>
    <submittedName>
        <fullName evidence="2">Uncharacterized protein</fullName>
    </submittedName>
</protein>
<evidence type="ECO:0000313" key="2">
    <source>
        <dbReference type="EMBL" id="GAA1231943.1"/>
    </source>
</evidence>
<feature type="compositionally biased region" description="Basic and acidic residues" evidence="1">
    <location>
        <begin position="52"/>
        <end position="62"/>
    </location>
</feature>
<reference evidence="2 3" key="1">
    <citation type="journal article" date="2019" name="Int. J. Syst. Evol. Microbiol.">
        <title>The Global Catalogue of Microorganisms (GCM) 10K type strain sequencing project: providing services to taxonomists for standard genome sequencing and annotation.</title>
        <authorList>
            <consortium name="The Broad Institute Genomics Platform"/>
            <consortium name="The Broad Institute Genome Sequencing Center for Infectious Disease"/>
            <person name="Wu L."/>
            <person name="Ma J."/>
        </authorList>
    </citation>
    <scope>NUCLEOTIDE SEQUENCE [LARGE SCALE GENOMIC DNA]</scope>
    <source>
        <strain evidence="2 3">JCM 13023</strain>
    </source>
</reference>
<dbReference type="EMBL" id="BAAALN010000005">
    <property type="protein sequence ID" value="GAA1231943.1"/>
    <property type="molecule type" value="Genomic_DNA"/>
</dbReference>
<dbReference type="Proteomes" id="UP001500653">
    <property type="component" value="Unassembled WGS sequence"/>
</dbReference>
<keyword evidence="3" id="KW-1185">Reference proteome</keyword>
<feature type="region of interest" description="Disordered" evidence="1">
    <location>
        <begin position="42"/>
        <end position="62"/>
    </location>
</feature>
<comment type="caution">
    <text evidence="2">The sequence shown here is derived from an EMBL/GenBank/DDBJ whole genome shotgun (WGS) entry which is preliminary data.</text>
</comment>
<gene>
    <name evidence="2" type="ORF">GCM10009676_13780</name>
</gene>
<accession>A0ABN1W559</accession>
<sequence>MEIVFATAVPGAAVGDGRRLAEDRDELRRPWYRTGAARVDGVPFTGNGRARAGRDEPARAAR</sequence>
<evidence type="ECO:0000313" key="3">
    <source>
        <dbReference type="Proteomes" id="UP001500653"/>
    </source>
</evidence>
<name>A0ABN1W559_9PSEU</name>
<evidence type="ECO:0000256" key="1">
    <source>
        <dbReference type="SAM" id="MobiDB-lite"/>
    </source>
</evidence>
<proteinExistence type="predicted"/>
<organism evidence="2 3">
    <name type="scientific">Prauserella halophila</name>
    <dbReference type="NCBI Taxonomy" id="185641"/>
    <lineage>
        <taxon>Bacteria</taxon>
        <taxon>Bacillati</taxon>
        <taxon>Actinomycetota</taxon>
        <taxon>Actinomycetes</taxon>
        <taxon>Pseudonocardiales</taxon>
        <taxon>Pseudonocardiaceae</taxon>
        <taxon>Prauserella</taxon>
    </lineage>
</organism>